<dbReference type="PANTHER" id="PTHR43177">
    <property type="entry name" value="PROTEIN NRFC"/>
    <property type="match status" value="1"/>
</dbReference>
<keyword evidence="4" id="KW-0411">Iron-sulfur</keyword>
<dbReference type="PROSITE" id="PS00198">
    <property type="entry name" value="4FE4S_FER_1"/>
    <property type="match status" value="1"/>
</dbReference>
<organism evidence="6">
    <name type="scientific">hydrothermal vent metagenome</name>
    <dbReference type="NCBI Taxonomy" id="652676"/>
    <lineage>
        <taxon>unclassified sequences</taxon>
        <taxon>metagenomes</taxon>
        <taxon>ecological metagenomes</taxon>
    </lineage>
</organism>
<feature type="domain" description="4Fe-4S ferredoxin-type" evidence="5">
    <location>
        <begin position="1"/>
        <end position="28"/>
    </location>
</feature>
<dbReference type="InterPro" id="IPR017896">
    <property type="entry name" value="4Fe4S_Fe-S-bd"/>
</dbReference>
<feature type="domain" description="4Fe-4S ferredoxin-type" evidence="5">
    <location>
        <begin position="75"/>
        <end position="104"/>
    </location>
</feature>
<evidence type="ECO:0000256" key="4">
    <source>
        <dbReference type="ARBA" id="ARBA00023014"/>
    </source>
</evidence>
<dbReference type="Pfam" id="PF13247">
    <property type="entry name" value="Fer4_11"/>
    <property type="match status" value="1"/>
</dbReference>
<proteinExistence type="predicted"/>
<evidence type="ECO:0000256" key="3">
    <source>
        <dbReference type="ARBA" id="ARBA00023004"/>
    </source>
</evidence>
<dbReference type="Gene3D" id="3.30.70.20">
    <property type="match status" value="2"/>
</dbReference>
<evidence type="ECO:0000256" key="2">
    <source>
        <dbReference type="ARBA" id="ARBA00022723"/>
    </source>
</evidence>
<evidence type="ECO:0000256" key="1">
    <source>
        <dbReference type="ARBA" id="ARBA00022485"/>
    </source>
</evidence>
<evidence type="ECO:0000259" key="5">
    <source>
        <dbReference type="PROSITE" id="PS51379"/>
    </source>
</evidence>
<dbReference type="CDD" id="cd10551">
    <property type="entry name" value="PsrB"/>
    <property type="match status" value="1"/>
</dbReference>
<dbReference type="GO" id="GO:0051539">
    <property type="term" value="F:4 iron, 4 sulfur cluster binding"/>
    <property type="evidence" value="ECO:0007669"/>
    <property type="project" value="UniProtKB-KW"/>
</dbReference>
<reference evidence="6" key="1">
    <citation type="submission" date="2018-06" db="EMBL/GenBank/DDBJ databases">
        <authorList>
            <person name="Zhirakovskaya E."/>
        </authorList>
    </citation>
    <scope>NUCLEOTIDE SEQUENCE</scope>
</reference>
<dbReference type="AlphaFoldDB" id="A0A3B0V9Y8"/>
<protein>
    <submittedName>
        <fullName evidence="6">Quad-[4Fe-4S] ferredoxin, HycB/HydN/HyfA family</fullName>
    </submittedName>
</protein>
<keyword evidence="1" id="KW-0004">4Fe-4S</keyword>
<keyword evidence="2" id="KW-0479">Metal-binding</keyword>
<dbReference type="SUPFAM" id="SSF54862">
    <property type="entry name" value="4Fe-4S ferredoxins"/>
    <property type="match status" value="1"/>
</dbReference>
<evidence type="ECO:0000313" key="6">
    <source>
        <dbReference type="EMBL" id="VAW37143.1"/>
    </source>
</evidence>
<dbReference type="InterPro" id="IPR050954">
    <property type="entry name" value="ET_IronSulfur_Cluster-Binding"/>
</dbReference>
<dbReference type="Pfam" id="PF12800">
    <property type="entry name" value="Fer4_4"/>
    <property type="match status" value="1"/>
</dbReference>
<dbReference type="PROSITE" id="PS51379">
    <property type="entry name" value="4FE4S_FER_2"/>
    <property type="match status" value="3"/>
</dbReference>
<name>A0A3B0V9Y8_9ZZZZ</name>
<dbReference type="EMBL" id="UOEX01000201">
    <property type="protein sequence ID" value="VAW37143.1"/>
    <property type="molecule type" value="Genomic_DNA"/>
</dbReference>
<dbReference type="PANTHER" id="PTHR43177:SF3">
    <property type="entry name" value="PROTEIN NRFC HOMOLOG"/>
    <property type="match status" value="1"/>
</dbReference>
<sequence length="183" mass="20643">MIDQSRCVGCMACIAACVQENQVPFENFRTRVLEITKGKFPKLRTEFRPELCNHCDNAPCVMACPTGASYKREDGIVMIDRDKCVGCKACIAACPYDARYINEEHGFADKCTFCLHRLKKDLEPACVATCIGKSRIFGDLSDKDSEVSRLLAENESRVRLKAAGTKPRVFYIKRYPTKQIEEV</sequence>
<gene>
    <name evidence="6" type="ORF">MNBD_DELTA03-881</name>
</gene>
<dbReference type="InterPro" id="IPR017900">
    <property type="entry name" value="4Fe4S_Fe_S_CS"/>
</dbReference>
<accession>A0A3B0V9Y8</accession>
<dbReference type="GO" id="GO:0046872">
    <property type="term" value="F:metal ion binding"/>
    <property type="evidence" value="ECO:0007669"/>
    <property type="project" value="UniProtKB-KW"/>
</dbReference>
<keyword evidence="3" id="KW-0408">Iron</keyword>
<feature type="domain" description="4Fe-4S ferredoxin-type" evidence="5">
    <location>
        <begin position="43"/>
        <end position="74"/>
    </location>
</feature>